<gene>
    <name evidence="3" type="ORF">ACFP3M_20000</name>
</gene>
<comment type="caution">
    <text evidence="3">The sequence shown here is derived from an EMBL/GenBank/DDBJ whole genome shotgun (WGS) entry which is preliminary data.</text>
</comment>
<keyword evidence="3" id="KW-0540">Nuclease</keyword>
<dbReference type="SMART" id="SM00507">
    <property type="entry name" value="HNHc"/>
    <property type="match status" value="1"/>
</dbReference>
<dbReference type="RefSeq" id="WP_345077631.1">
    <property type="nucleotide sequence ID" value="NZ_BAAAWG010000002.1"/>
</dbReference>
<feature type="domain" description="HNH nuclease" evidence="2">
    <location>
        <begin position="351"/>
        <end position="412"/>
    </location>
</feature>
<sequence length="444" mass="47519">MALADLTPTAVLRAIEEYDRLGQDAFLRRYGFRRALRYVLVHDGRRYDSKAIAGAAHGHLDGRAPLRPRDFSGGAAHCVGLLRGLGFKVIDDIAATDGALSQLLDRTGTLRVSRAAGRPALHQPIVLLWAVGRAGLGKPRILPWDETEHTLGALLLRHGLPGERPRPDYPLAALHRAGLWELTGHTEPVPRAHGDTALRNWFRRQQPAGGLDAEAHALLGRSARARSAVVETLLTTYFVDLEAGALLDDVGLGELASGEPTSRGLASGELASGELTSREGASGEGDFGADRRSGADPLAPDPLASDPLAPDLHGAMLAAEYDRLSRIAERQQSVNRGRRAPRSAAPVRSAEARRAVLLRSGRRCENPRCTGAPDDVTVAGEPILEVDHVLDLAAGGPDLPDHMVALCPNCHAVKTRGRTGEQLRAVLLDVARSRHARLLRGTDG</sequence>
<protein>
    <submittedName>
        <fullName evidence="3">HNH endonuclease signature motif containing protein</fullName>
    </submittedName>
</protein>
<evidence type="ECO:0000259" key="2">
    <source>
        <dbReference type="SMART" id="SM00507"/>
    </source>
</evidence>
<dbReference type="InterPro" id="IPR002711">
    <property type="entry name" value="HNH"/>
</dbReference>
<evidence type="ECO:0000256" key="1">
    <source>
        <dbReference type="SAM" id="MobiDB-lite"/>
    </source>
</evidence>
<dbReference type="InterPro" id="IPR058813">
    <property type="entry name" value="DNA-SBD_ScoMcrA"/>
</dbReference>
<evidence type="ECO:0000313" key="4">
    <source>
        <dbReference type="Proteomes" id="UP001596241"/>
    </source>
</evidence>
<dbReference type="Pfam" id="PF01844">
    <property type="entry name" value="HNH"/>
    <property type="match status" value="1"/>
</dbReference>
<accession>A0ABW1FQB2</accession>
<dbReference type="Pfam" id="PF26345">
    <property type="entry name" value="ScoMcrA_N"/>
    <property type="match status" value="1"/>
</dbReference>
<proteinExistence type="predicted"/>
<name>A0ABW1FQB2_9ACTN</name>
<keyword evidence="3" id="KW-0255">Endonuclease</keyword>
<dbReference type="InterPro" id="IPR058807">
    <property type="entry name" value="ScoMcrA_N"/>
</dbReference>
<organism evidence="3 4">
    <name type="scientific">Streptomyces ramulosus</name>
    <dbReference type="NCBI Taxonomy" id="47762"/>
    <lineage>
        <taxon>Bacteria</taxon>
        <taxon>Bacillati</taxon>
        <taxon>Actinomycetota</taxon>
        <taxon>Actinomycetes</taxon>
        <taxon>Kitasatosporales</taxon>
        <taxon>Streptomycetaceae</taxon>
        <taxon>Streptomyces</taxon>
    </lineage>
</organism>
<dbReference type="Proteomes" id="UP001596241">
    <property type="component" value="Unassembled WGS sequence"/>
</dbReference>
<evidence type="ECO:0000313" key="3">
    <source>
        <dbReference type="EMBL" id="MFC5895088.1"/>
    </source>
</evidence>
<dbReference type="CDD" id="cd00085">
    <property type="entry name" value="HNHc"/>
    <property type="match status" value="1"/>
</dbReference>
<feature type="compositionally biased region" description="Low complexity" evidence="1">
    <location>
        <begin position="295"/>
        <end position="310"/>
    </location>
</feature>
<reference evidence="4" key="1">
    <citation type="journal article" date="2019" name="Int. J. Syst. Evol. Microbiol.">
        <title>The Global Catalogue of Microorganisms (GCM) 10K type strain sequencing project: providing services to taxonomists for standard genome sequencing and annotation.</title>
        <authorList>
            <consortium name="The Broad Institute Genomics Platform"/>
            <consortium name="The Broad Institute Genome Sequencing Center for Infectious Disease"/>
            <person name="Wu L."/>
            <person name="Ma J."/>
        </authorList>
    </citation>
    <scope>NUCLEOTIDE SEQUENCE [LARGE SCALE GENOMIC DNA]</scope>
    <source>
        <strain evidence="4">CGMCC 1.15809</strain>
    </source>
</reference>
<dbReference type="EMBL" id="JBHSPW010000009">
    <property type="protein sequence ID" value="MFC5895088.1"/>
    <property type="molecule type" value="Genomic_DNA"/>
</dbReference>
<keyword evidence="4" id="KW-1185">Reference proteome</keyword>
<dbReference type="InterPro" id="IPR003615">
    <property type="entry name" value="HNH_nuc"/>
</dbReference>
<dbReference type="Pfam" id="PF26340">
    <property type="entry name" value="DNA-SBD_ScoMcrA"/>
    <property type="match status" value="1"/>
</dbReference>
<feature type="region of interest" description="Disordered" evidence="1">
    <location>
        <begin position="330"/>
        <end position="349"/>
    </location>
</feature>
<dbReference type="GO" id="GO:0004519">
    <property type="term" value="F:endonuclease activity"/>
    <property type="evidence" value="ECO:0007669"/>
    <property type="project" value="UniProtKB-KW"/>
</dbReference>
<keyword evidence="3" id="KW-0378">Hydrolase</keyword>
<feature type="region of interest" description="Disordered" evidence="1">
    <location>
        <begin position="257"/>
        <end position="310"/>
    </location>
</feature>
<dbReference type="Gene3D" id="1.10.30.50">
    <property type="match status" value="1"/>
</dbReference>